<comment type="caution">
    <text evidence="3">The sequence shown here is derived from an EMBL/GenBank/DDBJ whole genome shotgun (WGS) entry which is preliminary data.</text>
</comment>
<dbReference type="InterPro" id="IPR011576">
    <property type="entry name" value="Pyridox_Oxase_N"/>
</dbReference>
<dbReference type="InterPro" id="IPR052019">
    <property type="entry name" value="F420H2_bilvrd_red/Heme_oxyg"/>
</dbReference>
<feature type="domain" description="Pyridoxamine 5'-phosphate oxidase N-terminal" evidence="2">
    <location>
        <begin position="13"/>
        <end position="96"/>
    </location>
</feature>
<dbReference type="SUPFAM" id="SSF50475">
    <property type="entry name" value="FMN-binding split barrel"/>
    <property type="match status" value="1"/>
</dbReference>
<keyword evidence="4" id="KW-1185">Reference proteome</keyword>
<dbReference type="Pfam" id="PF01243">
    <property type="entry name" value="PNPOx_N"/>
    <property type="match status" value="1"/>
</dbReference>
<organism evidence="3 4">
    <name type="scientific">Pseudonocardia eucalypti</name>
    <dbReference type="NCBI Taxonomy" id="648755"/>
    <lineage>
        <taxon>Bacteria</taxon>
        <taxon>Bacillati</taxon>
        <taxon>Actinomycetota</taxon>
        <taxon>Actinomycetes</taxon>
        <taxon>Pseudonocardiales</taxon>
        <taxon>Pseudonocardiaceae</taxon>
        <taxon>Pseudonocardia</taxon>
    </lineage>
</organism>
<sequence length="151" mass="16040">MATDLAAFAELVPLDHGLCVVSTLRADGGAQSSVVNAGVLDHPVSAGAVVGFVTAGGSRKLHHLRADPRTTVVVRAGWRWAAVEGDAEIIGPDDPHPSVDAEALRQLLRTVFRAAGGSHDDWDTFDRVMREERRAAVLVIPRRAYTNPSAG</sequence>
<reference evidence="4" key="1">
    <citation type="journal article" date="2019" name="Int. J. Syst. Evol. Microbiol.">
        <title>The Global Catalogue of Microorganisms (GCM) 10K type strain sequencing project: providing services to taxonomists for standard genome sequencing and annotation.</title>
        <authorList>
            <consortium name="The Broad Institute Genomics Platform"/>
            <consortium name="The Broad Institute Genome Sequencing Center for Infectious Disease"/>
            <person name="Wu L."/>
            <person name="Ma J."/>
        </authorList>
    </citation>
    <scope>NUCLEOTIDE SEQUENCE [LARGE SCALE GENOMIC DNA]</scope>
    <source>
        <strain evidence="4">JCM 18303</strain>
    </source>
</reference>
<keyword evidence="1" id="KW-0560">Oxidoreductase</keyword>
<evidence type="ECO:0000259" key="2">
    <source>
        <dbReference type="Pfam" id="PF01243"/>
    </source>
</evidence>
<name>A0ABP9R9Z1_9PSEU</name>
<evidence type="ECO:0000313" key="3">
    <source>
        <dbReference type="EMBL" id="GAA5173333.1"/>
    </source>
</evidence>
<protein>
    <submittedName>
        <fullName evidence="3">TIGR03618 family F420-dependent PPOX class oxidoreductase</fullName>
    </submittedName>
</protein>
<evidence type="ECO:0000313" key="4">
    <source>
        <dbReference type="Proteomes" id="UP001428817"/>
    </source>
</evidence>
<evidence type="ECO:0000256" key="1">
    <source>
        <dbReference type="ARBA" id="ARBA00023002"/>
    </source>
</evidence>
<proteinExistence type="predicted"/>
<dbReference type="PANTHER" id="PTHR35176">
    <property type="entry name" value="HEME OXYGENASE HI_0854-RELATED"/>
    <property type="match status" value="1"/>
</dbReference>
<dbReference type="NCBIfam" id="TIGR03618">
    <property type="entry name" value="Rv1155_F420"/>
    <property type="match status" value="1"/>
</dbReference>
<dbReference type="InterPro" id="IPR012349">
    <property type="entry name" value="Split_barrel_FMN-bd"/>
</dbReference>
<dbReference type="Gene3D" id="2.30.110.10">
    <property type="entry name" value="Electron Transport, Fmn-binding Protein, Chain A"/>
    <property type="match status" value="1"/>
</dbReference>
<gene>
    <name evidence="3" type="ORF">GCM10023321_74540</name>
</gene>
<dbReference type="PANTHER" id="PTHR35176:SF2">
    <property type="entry name" value="F420H(2)-DEPENDENT REDUCTASE RV1155"/>
    <property type="match status" value="1"/>
</dbReference>
<accession>A0ABP9R9Z1</accession>
<dbReference type="EMBL" id="BAABJP010000056">
    <property type="protein sequence ID" value="GAA5173333.1"/>
    <property type="molecule type" value="Genomic_DNA"/>
</dbReference>
<dbReference type="Proteomes" id="UP001428817">
    <property type="component" value="Unassembled WGS sequence"/>
</dbReference>
<dbReference type="RefSeq" id="WP_185066309.1">
    <property type="nucleotide sequence ID" value="NZ_BAABJP010000056.1"/>
</dbReference>
<dbReference type="InterPro" id="IPR019920">
    <property type="entry name" value="F420-binding_dom_put"/>
</dbReference>